<dbReference type="eggNOG" id="arCOG05009">
    <property type="taxonomic scope" value="Archaea"/>
</dbReference>
<dbReference type="PANTHER" id="PTHR35038">
    <property type="entry name" value="DISSIMILATORY SULFITE REDUCTASE SIRA"/>
    <property type="match status" value="1"/>
</dbReference>
<evidence type="ECO:0000259" key="2">
    <source>
        <dbReference type="Pfam" id="PF22113"/>
    </source>
</evidence>
<dbReference type="AlphaFoldDB" id="A0A0A7GIZ0"/>
<accession>A0A0A7GIZ0</accession>
<proteinExistence type="predicted"/>
<gene>
    <name evidence="3" type="ORF">GACE_1845</name>
</gene>
<dbReference type="Gene3D" id="1.10.1130.10">
    <property type="entry name" value="Flavocytochrome C3, Chain A"/>
    <property type="match status" value="2"/>
</dbReference>
<keyword evidence="1" id="KW-0732">Signal</keyword>
<dbReference type="InterPro" id="IPR051829">
    <property type="entry name" value="Multiheme_Cytochr_ET"/>
</dbReference>
<dbReference type="KEGG" id="gac:GACE_1845"/>
<dbReference type="RefSeq" id="WP_048092872.1">
    <property type="nucleotide sequence ID" value="NZ_CP009552.1"/>
</dbReference>
<dbReference type="InterPro" id="IPR036280">
    <property type="entry name" value="Multihaem_cyt_sf"/>
</dbReference>
<evidence type="ECO:0000256" key="1">
    <source>
        <dbReference type="ARBA" id="ARBA00022729"/>
    </source>
</evidence>
<dbReference type="Proteomes" id="UP000030624">
    <property type="component" value="Chromosome"/>
</dbReference>
<name>A0A0A7GIZ0_GEOAI</name>
<evidence type="ECO:0000313" key="4">
    <source>
        <dbReference type="Proteomes" id="UP000030624"/>
    </source>
</evidence>
<dbReference type="InterPro" id="IPR054337">
    <property type="entry name" value="Mtrc-MtrF-like_dom_II/IV"/>
</dbReference>
<dbReference type="EMBL" id="CP009552">
    <property type="protein sequence ID" value="AIY90871.1"/>
    <property type="molecule type" value="Genomic_DNA"/>
</dbReference>
<feature type="domain" description="Outer membrane cytochrome MtrC/MtrF-like" evidence="2">
    <location>
        <begin position="155"/>
        <end position="339"/>
    </location>
</feature>
<dbReference type="GeneID" id="24798422"/>
<dbReference type="STRING" id="565033.GACE_1845"/>
<evidence type="ECO:0000313" key="3">
    <source>
        <dbReference type="EMBL" id="AIY90871.1"/>
    </source>
</evidence>
<dbReference type="SUPFAM" id="SSF48695">
    <property type="entry name" value="Multiheme cytochromes"/>
    <property type="match status" value="2"/>
</dbReference>
<dbReference type="Pfam" id="PF22113">
    <property type="entry name" value="Mtrc-MtrF_II-IV_dom"/>
    <property type="match status" value="1"/>
</dbReference>
<dbReference type="HOGENOM" id="CLU_598003_0_0_2"/>
<organism evidence="3 4">
    <name type="scientific">Geoglobus acetivorans</name>
    <dbReference type="NCBI Taxonomy" id="565033"/>
    <lineage>
        <taxon>Archaea</taxon>
        <taxon>Methanobacteriati</taxon>
        <taxon>Methanobacteriota</taxon>
        <taxon>Archaeoglobi</taxon>
        <taxon>Archaeoglobales</taxon>
        <taxon>Archaeoglobaceae</taxon>
        <taxon>Geoglobus</taxon>
    </lineage>
</organism>
<reference evidence="3 4" key="1">
    <citation type="journal article" date="2015" name="Appl. Environ. Microbiol.">
        <title>The Geoglobus acetivorans genome: Fe(III) reduction, acetate utilization, autotrophic growth, and degradation of aromatic compounds in a hyperthermophilic archaeon.</title>
        <authorList>
            <person name="Mardanov A.V."/>
            <person name="Slododkina G.B."/>
            <person name="Slobodkin A.I."/>
            <person name="Beletsky A.V."/>
            <person name="Gavrilov S.N."/>
            <person name="Kublanov I.V."/>
            <person name="Bonch-Osmolovskaya E.A."/>
            <person name="Skryabin K.G."/>
            <person name="Ravin N.V."/>
        </authorList>
    </citation>
    <scope>NUCLEOTIDE SEQUENCE [LARGE SCALE GENOMIC DNA]</scope>
    <source>
        <strain evidence="3 4">SBH6</strain>
    </source>
</reference>
<protein>
    <submittedName>
        <fullName evidence="3">Cytochrome c family protein</fullName>
    </submittedName>
</protein>
<sequence>MQLRYYLLVIVLVSIFLYTLPNSTYSVLLQTHNVKDISSPSNDIPCTQCHSKIAAELSNSTYHSGMTCEDCHRNPYLGQTVAYDNGTWVSGGEAHAAVKPRCLDCHSKTSITLANGTTVSVPKANAFGDPNYGTDYSAHKKFVQDALNFSLGVGENEACLACHTDFKLNIEFRYFWNISYTKSFDWSITNFNVNGTRTYQISLTGNGSKHIWKPLSSIDCTSCHKNIYDALINGTPGSPYTQYTHAPIEIDDSISYNWETNNYWGNLRYHYVPDAYRATWVNSTYCYECHNVARYAAINPSAASTYGLSAVVSDTNSNFVHAAERIKCVTCHGSGKTKDPSPVMRYSGYSASYSALNISADHRKISDVIGLYANTFNGDMCMGCHEAADHTGTMGMGCGPCHNAGGGSSCGPCHRSYINTGSGYSLSVVIESEPSGAVVR</sequence>